<feature type="compositionally biased region" description="Basic and acidic residues" evidence="1">
    <location>
        <begin position="48"/>
        <end position="60"/>
    </location>
</feature>
<dbReference type="SUPFAM" id="SSF53649">
    <property type="entry name" value="Alkaline phosphatase-like"/>
    <property type="match status" value="1"/>
</dbReference>
<keyword evidence="2" id="KW-0472">Membrane</keyword>
<sequence length="688" mass="71846">MTTVKQICLGMAVAGAVAGGSVAGAAVAYAEPAGSDSDSSSSTADRPSAAEKPARDKSAREPLGALKKAAAKAGITKPGIKVRPDVPKLSERFAAAVEAARTAKDGDRDTALTARWGRDSDAAPLREVSKIFSRKIDSIVEASAKPRRTVDIRVTDRAAELPRLAVHRDDDISEALTAVTEPATTSPAPAPVTMPTTLVARAAQSLPARIAVMTAPRAPLSPARVLRSVPTPSSPTPLLPLTVAGASPVVATTTRRATAQEAVVQTTSAPTQRVLVIGVDGVNLSKILEDPVTNDQFIRMMNNGTTSASTIAGHTTISNPSWTTILTGVWDNKSGVINNMFTPRTYNKWPTVFDQLEGANPAIRTKVIADWAVITDIGNAGSHGADDVVLVQQVAGDDDWSKTDAEVTAEAVKSILGAAPGYEEVPNFMFTYLVQVDEAGHAYGGDSAEYAAALARTDENLGAILDAVAAREAASCAAGACEEWTVIVVTDHGHQPQQGFGHGFQSPRETSTFVIVDGPGFGAGEMNNAYTIADITPTVVKLFGIEPTRDADGVPLMDRGATQVDPVDLQAALQAQIDSYGWPDPVTTLALSVRTVFASIPYFVDDFTNQITDLLQGIVEQDIVLVSALAAIAVIPVQFVGAVLYAVTDFIAQIVARLTGAGVIPPSKAPNNSGDASVLFVPEYSIAV</sequence>
<feature type="chain" id="PRO_5046138405" evidence="3">
    <location>
        <begin position="31"/>
        <end position="688"/>
    </location>
</feature>
<proteinExistence type="predicted"/>
<evidence type="ECO:0000313" key="4">
    <source>
        <dbReference type="EMBL" id="CAJ1501062.1"/>
    </source>
</evidence>
<evidence type="ECO:0000313" key="5">
    <source>
        <dbReference type="Proteomes" id="UP001190465"/>
    </source>
</evidence>
<accession>A0ABN9N5Z5</accession>
<feature type="signal peptide" evidence="3">
    <location>
        <begin position="1"/>
        <end position="30"/>
    </location>
</feature>
<dbReference type="InterPro" id="IPR002591">
    <property type="entry name" value="Phosphodiest/P_Trfase"/>
</dbReference>
<evidence type="ECO:0000256" key="1">
    <source>
        <dbReference type="SAM" id="MobiDB-lite"/>
    </source>
</evidence>
<feature type="transmembrane region" description="Helical" evidence="2">
    <location>
        <begin position="623"/>
        <end position="647"/>
    </location>
</feature>
<dbReference type="Proteomes" id="UP001190465">
    <property type="component" value="Chromosome"/>
</dbReference>
<dbReference type="EMBL" id="OY726397">
    <property type="protein sequence ID" value="CAJ1501062.1"/>
    <property type="molecule type" value="Genomic_DNA"/>
</dbReference>
<feature type="compositionally biased region" description="Low complexity" evidence="1">
    <location>
        <begin position="31"/>
        <end position="47"/>
    </location>
</feature>
<evidence type="ECO:0000256" key="3">
    <source>
        <dbReference type="SAM" id="SignalP"/>
    </source>
</evidence>
<keyword evidence="3" id="KW-0732">Signal</keyword>
<name>A0ABN9N5Z5_9MYCO</name>
<evidence type="ECO:0000256" key="2">
    <source>
        <dbReference type="SAM" id="Phobius"/>
    </source>
</evidence>
<gene>
    <name evidence="4" type="ORF">MU0053_001831</name>
</gene>
<dbReference type="PANTHER" id="PTHR10151:SF120">
    <property type="entry name" value="BIS(5'-ADENOSYL)-TRIPHOSPHATASE"/>
    <property type="match status" value="1"/>
</dbReference>
<organism evidence="4 5">
    <name type="scientific">[Mycobacterium] burgundiense</name>
    <dbReference type="NCBI Taxonomy" id="3064286"/>
    <lineage>
        <taxon>Bacteria</taxon>
        <taxon>Bacillati</taxon>
        <taxon>Actinomycetota</taxon>
        <taxon>Actinomycetes</taxon>
        <taxon>Mycobacteriales</taxon>
        <taxon>Mycobacteriaceae</taxon>
        <taxon>Mycolicibacterium</taxon>
    </lineage>
</organism>
<dbReference type="RefSeq" id="WP_308482029.1">
    <property type="nucleotide sequence ID" value="NZ_OY726397.1"/>
</dbReference>
<reference evidence="4 5" key="1">
    <citation type="submission" date="2023-08" db="EMBL/GenBank/DDBJ databases">
        <authorList>
            <person name="Folkvardsen B D."/>
            <person name="Norman A."/>
        </authorList>
    </citation>
    <scope>NUCLEOTIDE SEQUENCE [LARGE SCALE GENOMIC DNA]</scope>
    <source>
        <strain evidence="4 5">Mu0053</strain>
    </source>
</reference>
<feature type="region of interest" description="Disordered" evidence="1">
    <location>
        <begin position="31"/>
        <end position="63"/>
    </location>
</feature>
<dbReference type="Pfam" id="PF01663">
    <property type="entry name" value="Phosphodiest"/>
    <property type="match status" value="1"/>
</dbReference>
<dbReference type="Gene3D" id="3.40.720.10">
    <property type="entry name" value="Alkaline Phosphatase, subunit A"/>
    <property type="match status" value="1"/>
</dbReference>
<keyword evidence="2" id="KW-1133">Transmembrane helix</keyword>
<dbReference type="InterPro" id="IPR017850">
    <property type="entry name" value="Alkaline_phosphatase_core_sf"/>
</dbReference>
<dbReference type="PANTHER" id="PTHR10151">
    <property type="entry name" value="ECTONUCLEOTIDE PYROPHOSPHATASE/PHOSPHODIESTERASE"/>
    <property type="match status" value="1"/>
</dbReference>
<keyword evidence="2" id="KW-0812">Transmembrane</keyword>
<protein>
    <submittedName>
        <fullName evidence="4">Alkaline phosphatase family protein</fullName>
    </submittedName>
</protein>
<keyword evidence="5" id="KW-1185">Reference proteome</keyword>